<evidence type="ECO:0000256" key="8">
    <source>
        <dbReference type="RuleBase" id="RU004057"/>
    </source>
</evidence>
<dbReference type="Pfam" id="PF01618">
    <property type="entry name" value="MotA_ExbB"/>
    <property type="match status" value="1"/>
</dbReference>
<keyword evidence="2 8" id="KW-0813">Transport</keyword>
<dbReference type="PANTHER" id="PTHR30625:SF15">
    <property type="entry name" value="BIOPOLYMER TRANSPORT PROTEIN EXBB"/>
    <property type="match status" value="1"/>
</dbReference>
<dbReference type="InterPro" id="IPR050790">
    <property type="entry name" value="ExbB/TolQ_transport"/>
</dbReference>
<evidence type="ECO:0000259" key="10">
    <source>
        <dbReference type="Pfam" id="PF01618"/>
    </source>
</evidence>
<evidence type="ECO:0000256" key="9">
    <source>
        <dbReference type="SAM" id="Phobius"/>
    </source>
</evidence>
<feature type="transmembrane region" description="Helical" evidence="9">
    <location>
        <begin position="113"/>
        <end position="137"/>
    </location>
</feature>
<accession>A0A7C1BE56</accession>
<evidence type="ECO:0000256" key="4">
    <source>
        <dbReference type="ARBA" id="ARBA00022692"/>
    </source>
</evidence>
<dbReference type="GO" id="GO:0005886">
    <property type="term" value="C:plasma membrane"/>
    <property type="evidence" value="ECO:0007669"/>
    <property type="project" value="UniProtKB-SubCell"/>
</dbReference>
<dbReference type="AlphaFoldDB" id="A0A7C1BE56"/>
<evidence type="ECO:0000256" key="2">
    <source>
        <dbReference type="ARBA" id="ARBA00022448"/>
    </source>
</evidence>
<comment type="subcellular location">
    <subcellularLocation>
        <location evidence="1">Cell membrane</location>
        <topology evidence="1">Multi-pass membrane protein</topology>
    </subcellularLocation>
    <subcellularLocation>
        <location evidence="8">Membrane</location>
        <topology evidence="8">Multi-pass membrane protein</topology>
    </subcellularLocation>
</comment>
<protein>
    <submittedName>
        <fullName evidence="11">MotA/TolQ/ExbB proton channel family protein</fullName>
    </submittedName>
</protein>
<evidence type="ECO:0000313" key="11">
    <source>
        <dbReference type="EMBL" id="HDM90383.1"/>
    </source>
</evidence>
<comment type="caution">
    <text evidence="11">The sequence shown here is derived from an EMBL/GenBank/DDBJ whole genome shotgun (WGS) entry which is preliminary data.</text>
</comment>
<dbReference type="EMBL" id="DRBW01000167">
    <property type="protein sequence ID" value="HDM90383.1"/>
    <property type="molecule type" value="Genomic_DNA"/>
</dbReference>
<keyword evidence="7 9" id="KW-0472">Membrane</keyword>
<dbReference type="Proteomes" id="UP000885931">
    <property type="component" value="Unassembled WGS sequence"/>
</dbReference>
<comment type="similarity">
    <text evidence="8">Belongs to the exbB/tolQ family.</text>
</comment>
<sequence>MTMVLGSSLFQIFKSSWVMDLLLLVSIMALAFVIERYVFWLRRRKSGGKLFNRIKNLIRSGRKEEALELLRGRKDPVSNLIRVALENDDLDEDGMNELLESTVLDERRSMERYLGALGSIGTIAPLLGLLGTVVGLIKAFHNIAVTGSGGPAVVASGIAEALLTTAFGLIIAIPVVVFYNYFANKALDTVNEMEAMKSKLLYLLVGSHHRASDEAK</sequence>
<evidence type="ECO:0000256" key="7">
    <source>
        <dbReference type="ARBA" id="ARBA00023136"/>
    </source>
</evidence>
<keyword evidence="6 9" id="KW-1133">Transmembrane helix</keyword>
<name>A0A7C1BE56_UNCW3</name>
<dbReference type="GO" id="GO:0017038">
    <property type="term" value="P:protein import"/>
    <property type="evidence" value="ECO:0007669"/>
    <property type="project" value="TreeGrafter"/>
</dbReference>
<dbReference type="InterPro" id="IPR002898">
    <property type="entry name" value="MotA_ExbB_proton_chnl"/>
</dbReference>
<dbReference type="PANTHER" id="PTHR30625">
    <property type="entry name" value="PROTEIN TOLQ"/>
    <property type="match status" value="1"/>
</dbReference>
<reference evidence="11" key="1">
    <citation type="journal article" date="2020" name="mSystems">
        <title>Genome- and Community-Level Interaction Insights into Carbon Utilization and Element Cycling Functions of Hydrothermarchaeota in Hydrothermal Sediment.</title>
        <authorList>
            <person name="Zhou Z."/>
            <person name="Liu Y."/>
            <person name="Xu W."/>
            <person name="Pan J."/>
            <person name="Luo Z.H."/>
            <person name="Li M."/>
        </authorList>
    </citation>
    <scope>NUCLEOTIDE SEQUENCE [LARGE SCALE GENOMIC DNA]</scope>
    <source>
        <strain evidence="11">HyVt-237</strain>
    </source>
</reference>
<proteinExistence type="inferred from homology"/>
<keyword evidence="4 9" id="KW-0812">Transmembrane</keyword>
<keyword evidence="3" id="KW-1003">Cell membrane</keyword>
<feature type="domain" description="MotA/TolQ/ExbB proton channel" evidence="10">
    <location>
        <begin position="75"/>
        <end position="194"/>
    </location>
</feature>
<keyword evidence="5 8" id="KW-0653">Protein transport</keyword>
<organism evidence="11">
    <name type="scientific">candidate division WOR-3 bacterium</name>
    <dbReference type="NCBI Taxonomy" id="2052148"/>
    <lineage>
        <taxon>Bacteria</taxon>
        <taxon>Bacteria division WOR-3</taxon>
    </lineage>
</organism>
<evidence type="ECO:0000256" key="3">
    <source>
        <dbReference type="ARBA" id="ARBA00022475"/>
    </source>
</evidence>
<evidence type="ECO:0000256" key="1">
    <source>
        <dbReference type="ARBA" id="ARBA00004651"/>
    </source>
</evidence>
<gene>
    <name evidence="11" type="ORF">ENG67_04140</name>
</gene>
<feature type="transmembrane region" description="Helical" evidence="9">
    <location>
        <begin position="17"/>
        <end position="39"/>
    </location>
</feature>
<evidence type="ECO:0000256" key="6">
    <source>
        <dbReference type="ARBA" id="ARBA00022989"/>
    </source>
</evidence>
<evidence type="ECO:0000256" key="5">
    <source>
        <dbReference type="ARBA" id="ARBA00022927"/>
    </source>
</evidence>
<feature type="transmembrane region" description="Helical" evidence="9">
    <location>
        <begin position="157"/>
        <end position="182"/>
    </location>
</feature>